<name>A0A1H4LDL9_9BACT</name>
<proteinExistence type="predicted"/>
<sequence length="86" mass="9408">MSEQNPLPTSPATDVVIPEDLALEIRKLAHDLSNALEIIVQTGYLLSTADLKSPASDWLRMLDSGTTKALEINLALRSYIKAHSPH</sequence>
<gene>
    <name evidence="1" type="ORF">SAMN05443244_1555</name>
</gene>
<dbReference type="RefSeq" id="WP_074653139.1">
    <property type="nucleotide sequence ID" value="NZ_FNSD01000001.1"/>
</dbReference>
<dbReference type="AlphaFoldDB" id="A0A1H4LDL9"/>
<evidence type="ECO:0008006" key="3">
    <source>
        <dbReference type="Google" id="ProtNLM"/>
    </source>
</evidence>
<dbReference type="OrthoDB" id="120823at2"/>
<evidence type="ECO:0000313" key="2">
    <source>
        <dbReference type="Proteomes" id="UP000182409"/>
    </source>
</evidence>
<organism evidence="1 2">
    <name type="scientific">Terriglobus roseus</name>
    <dbReference type="NCBI Taxonomy" id="392734"/>
    <lineage>
        <taxon>Bacteria</taxon>
        <taxon>Pseudomonadati</taxon>
        <taxon>Acidobacteriota</taxon>
        <taxon>Terriglobia</taxon>
        <taxon>Terriglobales</taxon>
        <taxon>Acidobacteriaceae</taxon>
        <taxon>Terriglobus</taxon>
    </lineage>
</organism>
<evidence type="ECO:0000313" key="1">
    <source>
        <dbReference type="EMBL" id="SEB68636.1"/>
    </source>
</evidence>
<dbReference type="Proteomes" id="UP000182409">
    <property type="component" value="Unassembled WGS sequence"/>
</dbReference>
<protein>
    <recommendedName>
        <fullName evidence="3">Signal transduction histidine kinase dimerisation/phosphoacceptor domain-containing protein</fullName>
    </recommendedName>
</protein>
<dbReference type="EMBL" id="FNSD01000001">
    <property type="protein sequence ID" value="SEB68636.1"/>
    <property type="molecule type" value="Genomic_DNA"/>
</dbReference>
<reference evidence="1 2" key="1">
    <citation type="submission" date="2016-10" db="EMBL/GenBank/DDBJ databases">
        <authorList>
            <person name="de Groot N.N."/>
        </authorList>
    </citation>
    <scope>NUCLEOTIDE SEQUENCE [LARGE SCALE GENOMIC DNA]</scope>
    <source>
        <strain evidence="1 2">AB35.6</strain>
    </source>
</reference>
<accession>A0A1H4LDL9</accession>